<dbReference type="AlphaFoldDB" id="A0A1H6UNV2"/>
<gene>
    <name evidence="5" type="ORF">SAMN05192553_101912</name>
</gene>
<evidence type="ECO:0000259" key="3">
    <source>
        <dbReference type="Pfam" id="PF07587"/>
    </source>
</evidence>
<dbReference type="EMBL" id="FNZH01000001">
    <property type="protein sequence ID" value="SEI93396.1"/>
    <property type="molecule type" value="Genomic_DNA"/>
</dbReference>
<dbReference type="STRING" id="1416801.SAMN05192553_101912"/>
<feature type="domain" description="DUF1549" evidence="2">
    <location>
        <begin position="164"/>
        <end position="376"/>
    </location>
</feature>
<dbReference type="PANTHER" id="PTHR35889:SF3">
    <property type="entry name" value="F-BOX DOMAIN-CONTAINING PROTEIN"/>
    <property type="match status" value="1"/>
</dbReference>
<dbReference type="InterPro" id="IPR011429">
    <property type="entry name" value="Cyt_c_Planctomycete-type"/>
</dbReference>
<accession>A0A1H6UNV2</accession>
<feature type="domain" description="DUF1553" evidence="3">
    <location>
        <begin position="720"/>
        <end position="972"/>
    </location>
</feature>
<feature type="domain" description="Cytochrome C Planctomycete-type" evidence="4">
    <location>
        <begin position="56"/>
        <end position="116"/>
    </location>
</feature>
<evidence type="ECO:0000313" key="6">
    <source>
        <dbReference type="Proteomes" id="UP000199403"/>
    </source>
</evidence>
<dbReference type="InterPro" id="IPR022655">
    <property type="entry name" value="DUF1553"/>
</dbReference>
<dbReference type="RefSeq" id="WP_244891075.1">
    <property type="nucleotide sequence ID" value="NZ_FNZH01000001.1"/>
</dbReference>
<keyword evidence="1" id="KW-0732">Signal</keyword>
<dbReference type="Proteomes" id="UP000199403">
    <property type="component" value="Unassembled WGS sequence"/>
</dbReference>
<evidence type="ECO:0000259" key="4">
    <source>
        <dbReference type="Pfam" id="PF07635"/>
    </source>
</evidence>
<dbReference type="PANTHER" id="PTHR35889">
    <property type="entry name" value="CYCLOINULO-OLIGOSACCHARIDE FRUCTANOTRANSFERASE-RELATED"/>
    <property type="match status" value="1"/>
</dbReference>
<dbReference type="Pfam" id="PF07583">
    <property type="entry name" value="PSCyt2"/>
    <property type="match status" value="1"/>
</dbReference>
<dbReference type="Pfam" id="PF07635">
    <property type="entry name" value="PSCyt1"/>
    <property type="match status" value="1"/>
</dbReference>
<proteinExistence type="predicted"/>
<keyword evidence="6" id="KW-1185">Reference proteome</keyword>
<name>A0A1H6UNV2_9BACT</name>
<organism evidence="5 6">
    <name type="scientific">Cyclobacterium xiamenense</name>
    <dbReference type="NCBI Taxonomy" id="1297121"/>
    <lineage>
        <taxon>Bacteria</taxon>
        <taxon>Pseudomonadati</taxon>
        <taxon>Bacteroidota</taxon>
        <taxon>Cytophagia</taxon>
        <taxon>Cytophagales</taxon>
        <taxon>Cyclobacteriaceae</taxon>
        <taxon>Cyclobacterium</taxon>
    </lineage>
</organism>
<evidence type="ECO:0000256" key="1">
    <source>
        <dbReference type="SAM" id="SignalP"/>
    </source>
</evidence>
<dbReference type="InterPro" id="IPR011444">
    <property type="entry name" value="DUF1549"/>
</dbReference>
<feature type="chain" id="PRO_5011697204" evidence="1">
    <location>
        <begin position="29"/>
        <end position="1008"/>
    </location>
</feature>
<evidence type="ECO:0000313" key="5">
    <source>
        <dbReference type="EMBL" id="SEI93396.1"/>
    </source>
</evidence>
<dbReference type="Pfam" id="PF07587">
    <property type="entry name" value="PSD1"/>
    <property type="match status" value="1"/>
</dbReference>
<reference evidence="6" key="1">
    <citation type="submission" date="2016-10" db="EMBL/GenBank/DDBJ databases">
        <authorList>
            <person name="Varghese N."/>
            <person name="Submissions S."/>
        </authorList>
    </citation>
    <scope>NUCLEOTIDE SEQUENCE [LARGE SCALE GENOMIC DNA]</scope>
    <source>
        <strain evidence="6">IBRC-M 10761</strain>
    </source>
</reference>
<protein>
    <submittedName>
        <fullName evidence="5">Planctomycete cytochrome C</fullName>
    </submittedName>
</protein>
<evidence type="ECO:0000259" key="2">
    <source>
        <dbReference type="Pfam" id="PF07583"/>
    </source>
</evidence>
<sequence length="1008" mass="112608">MVSCCALKKCLSFFSSCIVILFAGQAMLSCQSQERENLPKQVDFNYHIKPILVQKCYLCHGPDPSSREAGLRLDLAEGATKLLESGLSAIVPGSAAKSALVHRITESDPELKMPPPASKLELTAVEIELLKKWINQGAVYEPHWSFIPPVVSAALPSDESLSSQIDLHLNQKMDSKGLKPGAPASKYQLIRRLSYVLTGLPPEPERVHAFVADERDEAFELLVDEFLNSPAFGEKWASHWMDVVRYAETRGHEFDFEIQGAWRFRDYLIRAINSDVSYAQLVREQLAGDLIQEPRLHPETGANESVLGTLFLTMTEGTHSPVDTKKDEADRIDNMADVIGKSFQGLTVGCAKCHDHKFDPIPATDYYGLYGVLGSTRFSPIPVGNYQQKAATMQEVHRLKKELREMIANSWEESTRDSVPVLLASRQGAVAASRDGGEALGKVIGDFRGSDFDGWKADGWAFGEGTTLGDPQLDPKTGRLIALKEGLASSRKLGTGIFGALRSPNFSIDRRYLAVRARGTGGSIRIIMDNFQLISYPIYGGLDQKVNDEEWQNYVFDLGDWQGHDAYIELLPGSFIRHTYHQDPEAYIEVAYATASDEEWFQPESPPGYYSPANLIPVAVDLWKAGKSTATDINLLNGQLESGKLKRRFPDEVKTQLTMDLLLAQVRDSLFIQGVSEGFARESPVFIRGNHLEPDSKPAPRSFLSAILDWQQPIRDAGSGRKEMVETILHPDNPLTARVMVNRLWHHVFGKGLVETVDNFGLQGKLPSHPELLDRLALAFREEDWSVKSMIKSMVLTEAFRRGTADVNEERDPENTYLAHYPVRRLEAEAIRDGLLQVSGSLDRRMFGPPVPVHLTEFMQGRGRPAKSGPLDGDGRRSVYLEVRRNFLDRMMTTFDRPTPFTTFGNRDETNVPAQSLFLMNDPFVAQQAELFAKRLLQGAHRSTDERIQEAYFRAFSRPPSAAEVEQGKAFLQEASRSVGIDPAAGDLPAWKEYCHALFNTKAFIYLL</sequence>
<feature type="signal peptide" evidence="1">
    <location>
        <begin position="1"/>
        <end position="28"/>
    </location>
</feature>